<evidence type="ECO:0000313" key="9">
    <source>
        <dbReference type="EMBL" id="PRY38240.1"/>
    </source>
</evidence>
<keyword evidence="7 8" id="KW-0472">Membrane</keyword>
<evidence type="ECO:0000256" key="1">
    <source>
        <dbReference type="ARBA" id="ARBA00004651"/>
    </source>
</evidence>
<keyword evidence="4 8" id="KW-1003">Cell membrane</keyword>
<keyword evidence="6 8" id="KW-1133">Transmembrane helix</keyword>
<feature type="transmembrane region" description="Helical" evidence="8">
    <location>
        <begin position="187"/>
        <end position="207"/>
    </location>
</feature>
<evidence type="ECO:0000256" key="8">
    <source>
        <dbReference type="RuleBase" id="RU363041"/>
    </source>
</evidence>
<dbReference type="EMBL" id="PVTF01000009">
    <property type="protein sequence ID" value="PRY38240.1"/>
    <property type="molecule type" value="Genomic_DNA"/>
</dbReference>
<dbReference type="InterPro" id="IPR002781">
    <property type="entry name" value="TM_pro_TauE-like"/>
</dbReference>
<evidence type="ECO:0000313" key="10">
    <source>
        <dbReference type="Proteomes" id="UP000239494"/>
    </source>
</evidence>
<dbReference type="AlphaFoldDB" id="A0A2T0SXX2"/>
<reference evidence="9 10" key="1">
    <citation type="submission" date="2018-03" db="EMBL/GenBank/DDBJ databases">
        <title>Genomic Encyclopedia of Archaeal and Bacterial Type Strains, Phase II (KMG-II): from individual species to whole genera.</title>
        <authorList>
            <person name="Goeker M."/>
        </authorList>
    </citation>
    <scope>NUCLEOTIDE SEQUENCE [LARGE SCALE GENOMIC DNA]</scope>
    <source>
        <strain evidence="9 10">DSM 44720</strain>
    </source>
</reference>
<sequence length="238" mass="24611">MWTGLLLAGVVVTLGGLVQGLAGFGLALVAVPILALLDPSLLPVPILITAMTHSVLSLAREHRHVDWHGVGWAMIGRLPGTAIGVLLVDSLDQKRFSLLIGVVVLASVLLSITTWTPRPTKVSLVIAGLTSGSFGTAMSVGGPPVAMLYQNSPGALVRSTLAAYFVLGSITSVTGLAIAGQVHTPQLLTGLLLIPFLILGFLLSSPLRKLVDTNGIRTPVLVLSTITAVTLIVRSAIG</sequence>
<dbReference type="Proteomes" id="UP000239494">
    <property type="component" value="Unassembled WGS sequence"/>
</dbReference>
<keyword evidence="10" id="KW-1185">Reference proteome</keyword>
<comment type="similarity">
    <text evidence="2 8">Belongs to the 4-toluene sulfonate uptake permease (TSUP) (TC 2.A.102) family.</text>
</comment>
<dbReference type="Pfam" id="PF01925">
    <property type="entry name" value="TauE"/>
    <property type="match status" value="1"/>
</dbReference>
<gene>
    <name evidence="9" type="ORF">CLV43_109461</name>
</gene>
<feature type="transmembrane region" description="Helical" evidence="8">
    <location>
        <begin position="41"/>
        <end position="59"/>
    </location>
</feature>
<comment type="subcellular location">
    <subcellularLocation>
        <location evidence="1 8">Cell membrane</location>
        <topology evidence="1 8">Multi-pass membrane protein</topology>
    </subcellularLocation>
</comment>
<evidence type="ECO:0000256" key="4">
    <source>
        <dbReference type="ARBA" id="ARBA00022475"/>
    </source>
</evidence>
<dbReference type="RefSeq" id="WP_106191316.1">
    <property type="nucleotide sequence ID" value="NZ_PVTF01000009.1"/>
</dbReference>
<feature type="transmembrane region" description="Helical" evidence="8">
    <location>
        <begin position="161"/>
        <end position="181"/>
    </location>
</feature>
<dbReference type="GO" id="GO:0005886">
    <property type="term" value="C:plasma membrane"/>
    <property type="evidence" value="ECO:0007669"/>
    <property type="project" value="UniProtKB-SubCell"/>
</dbReference>
<evidence type="ECO:0000256" key="7">
    <source>
        <dbReference type="ARBA" id="ARBA00023136"/>
    </source>
</evidence>
<evidence type="ECO:0000256" key="6">
    <source>
        <dbReference type="ARBA" id="ARBA00022989"/>
    </source>
</evidence>
<dbReference type="PANTHER" id="PTHR30269:SF37">
    <property type="entry name" value="MEMBRANE TRANSPORTER PROTEIN"/>
    <property type="match status" value="1"/>
</dbReference>
<feature type="transmembrane region" description="Helical" evidence="8">
    <location>
        <begin position="6"/>
        <end position="34"/>
    </location>
</feature>
<name>A0A2T0SXX2_9PSEU</name>
<evidence type="ECO:0000256" key="3">
    <source>
        <dbReference type="ARBA" id="ARBA00022448"/>
    </source>
</evidence>
<protein>
    <recommendedName>
        <fullName evidence="8">Probable membrane transporter protein</fullName>
    </recommendedName>
</protein>
<keyword evidence="5 8" id="KW-0812">Transmembrane</keyword>
<feature type="transmembrane region" description="Helical" evidence="8">
    <location>
        <begin position="71"/>
        <end position="89"/>
    </location>
</feature>
<evidence type="ECO:0000256" key="5">
    <source>
        <dbReference type="ARBA" id="ARBA00022692"/>
    </source>
</evidence>
<feature type="transmembrane region" description="Helical" evidence="8">
    <location>
        <begin position="96"/>
        <end position="116"/>
    </location>
</feature>
<proteinExistence type="inferred from homology"/>
<dbReference type="InterPro" id="IPR052017">
    <property type="entry name" value="TSUP"/>
</dbReference>
<accession>A0A2T0SXX2</accession>
<comment type="caution">
    <text evidence="9">The sequence shown here is derived from an EMBL/GenBank/DDBJ whole genome shotgun (WGS) entry which is preliminary data.</text>
</comment>
<keyword evidence="3" id="KW-0813">Transport</keyword>
<feature type="transmembrane region" description="Helical" evidence="8">
    <location>
        <begin position="219"/>
        <end position="237"/>
    </location>
</feature>
<dbReference type="PANTHER" id="PTHR30269">
    <property type="entry name" value="TRANSMEMBRANE PROTEIN YFCA"/>
    <property type="match status" value="1"/>
</dbReference>
<evidence type="ECO:0000256" key="2">
    <source>
        <dbReference type="ARBA" id="ARBA00009142"/>
    </source>
</evidence>
<organism evidence="9 10">
    <name type="scientific">Umezawaea tangerina</name>
    <dbReference type="NCBI Taxonomy" id="84725"/>
    <lineage>
        <taxon>Bacteria</taxon>
        <taxon>Bacillati</taxon>
        <taxon>Actinomycetota</taxon>
        <taxon>Actinomycetes</taxon>
        <taxon>Pseudonocardiales</taxon>
        <taxon>Pseudonocardiaceae</taxon>
        <taxon>Umezawaea</taxon>
    </lineage>
</organism>
<feature type="transmembrane region" description="Helical" evidence="8">
    <location>
        <begin position="122"/>
        <end position="149"/>
    </location>
</feature>
<dbReference type="OrthoDB" id="5472127at2"/>